<comment type="similarity">
    <text evidence="3">Belongs to the SPSB family.</text>
</comment>
<proteinExistence type="inferred from homology"/>
<dbReference type="InterPro" id="IPR001496">
    <property type="entry name" value="SOCS_box"/>
</dbReference>
<keyword evidence="10" id="KW-1185">Reference proteome</keyword>
<evidence type="ECO:0000313" key="10">
    <source>
        <dbReference type="Proteomes" id="UP001195483"/>
    </source>
</evidence>
<dbReference type="SMART" id="SM00449">
    <property type="entry name" value="SPRY"/>
    <property type="match status" value="1"/>
</dbReference>
<evidence type="ECO:0000256" key="3">
    <source>
        <dbReference type="ARBA" id="ARBA00010910"/>
    </source>
</evidence>
<dbReference type="CDD" id="cd12876">
    <property type="entry name" value="SPRY_SOCS3"/>
    <property type="match status" value="1"/>
</dbReference>
<dbReference type="PANTHER" id="PTHR12245">
    <property type="entry name" value="SPRY DOMAIN CONTAINING SOCS BOX PROTEIN"/>
    <property type="match status" value="1"/>
</dbReference>
<name>A0AAE0SEV8_9BIVA</name>
<evidence type="ECO:0000259" key="8">
    <source>
        <dbReference type="PROSITE" id="PS50225"/>
    </source>
</evidence>
<dbReference type="InterPro" id="IPR035754">
    <property type="entry name" value="SPRY_SPSB3"/>
</dbReference>
<dbReference type="GO" id="GO:0035556">
    <property type="term" value="P:intracellular signal transduction"/>
    <property type="evidence" value="ECO:0007669"/>
    <property type="project" value="InterPro"/>
</dbReference>
<evidence type="ECO:0000256" key="4">
    <source>
        <dbReference type="ARBA" id="ARBA00014684"/>
    </source>
</evidence>
<organism evidence="9 10">
    <name type="scientific">Potamilus streckersoni</name>
    <dbReference type="NCBI Taxonomy" id="2493646"/>
    <lineage>
        <taxon>Eukaryota</taxon>
        <taxon>Metazoa</taxon>
        <taxon>Spiralia</taxon>
        <taxon>Lophotrochozoa</taxon>
        <taxon>Mollusca</taxon>
        <taxon>Bivalvia</taxon>
        <taxon>Autobranchia</taxon>
        <taxon>Heteroconchia</taxon>
        <taxon>Palaeoheterodonta</taxon>
        <taxon>Unionida</taxon>
        <taxon>Unionoidea</taxon>
        <taxon>Unionidae</taxon>
        <taxon>Ambleminae</taxon>
        <taxon>Lampsilini</taxon>
        <taxon>Potamilus</taxon>
    </lineage>
</organism>
<dbReference type="SUPFAM" id="SSF49899">
    <property type="entry name" value="Concanavalin A-like lectins/glucanases"/>
    <property type="match status" value="1"/>
</dbReference>
<dbReference type="GO" id="GO:0005634">
    <property type="term" value="C:nucleus"/>
    <property type="evidence" value="ECO:0007669"/>
    <property type="project" value="UniProtKB-SubCell"/>
</dbReference>
<dbReference type="PANTHER" id="PTHR12245:SF12">
    <property type="entry name" value="SPRY DOMAIN-CONTAINING SOCS BOX PROTEIN 3"/>
    <property type="match status" value="1"/>
</dbReference>
<dbReference type="Gene3D" id="1.10.750.20">
    <property type="entry name" value="SOCS box"/>
    <property type="match status" value="1"/>
</dbReference>
<dbReference type="InterPro" id="IPR036036">
    <property type="entry name" value="SOCS_box-like_dom_sf"/>
</dbReference>
<reference evidence="9" key="2">
    <citation type="journal article" date="2021" name="Genome Biol. Evol.">
        <title>Developing a high-quality reference genome for a parasitic bivalve with doubly uniparental inheritance (Bivalvia: Unionida).</title>
        <authorList>
            <person name="Smith C.H."/>
        </authorList>
    </citation>
    <scope>NUCLEOTIDE SEQUENCE</scope>
    <source>
        <strain evidence="9">CHS0354</strain>
        <tissue evidence="9">Mantle</tissue>
    </source>
</reference>
<dbReference type="GO" id="GO:0019005">
    <property type="term" value="C:SCF ubiquitin ligase complex"/>
    <property type="evidence" value="ECO:0007669"/>
    <property type="project" value="TreeGrafter"/>
</dbReference>
<feature type="domain" description="SOCS box" evidence="8">
    <location>
        <begin position="183"/>
        <end position="229"/>
    </location>
</feature>
<dbReference type="GO" id="GO:0005737">
    <property type="term" value="C:cytoplasm"/>
    <property type="evidence" value="ECO:0007669"/>
    <property type="project" value="UniProtKB-SubCell"/>
</dbReference>
<dbReference type="InterPro" id="IPR050672">
    <property type="entry name" value="FBXO45-Fsn/SPSB_families"/>
</dbReference>
<evidence type="ECO:0000259" key="7">
    <source>
        <dbReference type="PROSITE" id="PS50188"/>
    </source>
</evidence>
<dbReference type="Proteomes" id="UP001195483">
    <property type="component" value="Unassembled WGS sequence"/>
</dbReference>
<keyword evidence="6" id="KW-0539">Nucleus</keyword>
<evidence type="ECO:0000313" key="9">
    <source>
        <dbReference type="EMBL" id="KAK3590403.1"/>
    </source>
</evidence>
<dbReference type="InterPro" id="IPR003877">
    <property type="entry name" value="SPRY_dom"/>
</dbReference>
<gene>
    <name evidence="9" type="ORF">CHS0354_008753</name>
</gene>
<dbReference type="InterPro" id="IPR013320">
    <property type="entry name" value="ConA-like_dom_sf"/>
</dbReference>
<protein>
    <recommendedName>
        <fullName evidence="4">SPRY domain-containing SOCS box protein 3</fullName>
    </recommendedName>
</protein>
<dbReference type="InterPro" id="IPR001870">
    <property type="entry name" value="B30.2/SPRY"/>
</dbReference>
<dbReference type="PROSITE" id="PS50188">
    <property type="entry name" value="B302_SPRY"/>
    <property type="match status" value="1"/>
</dbReference>
<sequence>MVQRDVQEPVREGCDDYWTWNKKDKSHEVRIYGNRGETAHFHPNWSNGTAAVRGTRCLKNGRHYWEIKVSQRIFGTSMMFGVGTKKARLHVDAFVNLLGEDGESWGLSHKGLIWNNAKCKQYCNPFRENESTVIGMLLDWNNGTLSYYKDGEDMGVAFVGLNRCQDGLYPIVCSTAAKTEMTLGKRRRSFFNLQDRCRAIIISKLRQANEIDSLPLPNRIRTYVKEILH</sequence>
<dbReference type="GO" id="GO:0043161">
    <property type="term" value="P:proteasome-mediated ubiquitin-dependent protein catabolic process"/>
    <property type="evidence" value="ECO:0007669"/>
    <property type="project" value="TreeGrafter"/>
</dbReference>
<dbReference type="SUPFAM" id="SSF158235">
    <property type="entry name" value="SOCS box-like"/>
    <property type="match status" value="1"/>
</dbReference>
<evidence type="ECO:0000256" key="2">
    <source>
        <dbReference type="ARBA" id="ARBA00004496"/>
    </source>
</evidence>
<evidence type="ECO:0000256" key="5">
    <source>
        <dbReference type="ARBA" id="ARBA00022490"/>
    </source>
</evidence>
<evidence type="ECO:0000256" key="1">
    <source>
        <dbReference type="ARBA" id="ARBA00004123"/>
    </source>
</evidence>
<comment type="caution">
    <text evidence="9">The sequence shown here is derived from an EMBL/GenBank/DDBJ whole genome shotgun (WGS) entry which is preliminary data.</text>
</comment>
<feature type="domain" description="B30.2/SPRY" evidence="7">
    <location>
        <begin position="1"/>
        <end position="190"/>
    </location>
</feature>
<evidence type="ECO:0000256" key="6">
    <source>
        <dbReference type="ARBA" id="ARBA00023242"/>
    </source>
</evidence>
<dbReference type="AlphaFoldDB" id="A0AAE0SEV8"/>
<dbReference type="InterPro" id="IPR043136">
    <property type="entry name" value="B30.2/SPRY_sf"/>
</dbReference>
<dbReference type="Gene3D" id="2.60.120.920">
    <property type="match status" value="1"/>
</dbReference>
<comment type="subcellular location">
    <subcellularLocation>
        <location evidence="2">Cytoplasm</location>
    </subcellularLocation>
    <subcellularLocation>
        <location evidence="1">Nucleus</location>
    </subcellularLocation>
</comment>
<dbReference type="EMBL" id="JAEAOA010000572">
    <property type="protein sequence ID" value="KAK3590403.1"/>
    <property type="molecule type" value="Genomic_DNA"/>
</dbReference>
<keyword evidence="5" id="KW-0963">Cytoplasm</keyword>
<dbReference type="PROSITE" id="PS50225">
    <property type="entry name" value="SOCS"/>
    <property type="match status" value="1"/>
</dbReference>
<dbReference type="Pfam" id="PF00622">
    <property type="entry name" value="SPRY"/>
    <property type="match status" value="1"/>
</dbReference>
<reference evidence="9" key="1">
    <citation type="journal article" date="2021" name="Genome Biol. Evol.">
        <title>A High-Quality Reference Genome for a Parasitic Bivalve with Doubly Uniparental Inheritance (Bivalvia: Unionida).</title>
        <authorList>
            <person name="Smith C.H."/>
        </authorList>
    </citation>
    <scope>NUCLEOTIDE SEQUENCE</scope>
    <source>
        <strain evidence="9">CHS0354</strain>
    </source>
</reference>
<accession>A0AAE0SEV8</accession>
<reference evidence="9" key="3">
    <citation type="submission" date="2023-05" db="EMBL/GenBank/DDBJ databases">
        <authorList>
            <person name="Smith C.H."/>
        </authorList>
    </citation>
    <scope>NUCLEOTIDE SEQUENCE</scope>
    <source>
        <strain evidence="9">CHS0354</strain>
        <tissue evidence="9">Mantle</tissue>
    </source>
</reference>